<dbReference type="InterPro" id="IPR000748">
    <property type="entry name" value="PsdUridine_synth_RsuA/RluB/E/F"/>
</dbReference>
<dbReference type="InterPro" id="IPR020094">
    <property type="entry name" value="TruA/RsuA/RluB/E/F_N"/>
</dbReference>
<reference evidence="6" key="1">
    <citation type="submission" date="2021-10" db="EMBL/GenBank/DDBJ databases">
        <authorList>
            <person name="Dean J.D."/>
            <person name="Kim M.K."/>
            <person name="Newey C.N."/>
            <person name="Stoker T.S."/>
            <person name="Thompson D.W."/>
            <person name="Grose J.H."/>
        </authorList>
    </citation>
    <scope>NUCLEOTIDE SEQUENCE</scope>
    <source>
        <strain evidence="6">BT635</strain>
    </source>
</reference>
<dbReference type="PANTHER" id="PTHR47683:SF2">
    <property type="entry name" value="RNA-BINDING S4 DOMAIN-CONTAINING PROTEIN"/>
    <property type="match status" value="1"/>
</dbReference>
<proteinExistence type="inferred from homology"/>
<protein>
    <recommendedName>
        <fullName evidence="3">Pseudouridine synthase</fullName>
        <ecNumber evidence="3">5.4.99.-</ecNumber>
    </recommendedName>
</protein>
<name>A0ABS8AFI4_9BACT</name>
<keyword evidence="2 3" id="KW-0413">Isomerase</keyword>
<dbReference type="InterPro" id="IPR042092">
    <property type="entry name" value="PsdUridine_s_RsuA/RluB/E/F_cat"/>
</dbReference>
<dbReference type="RefSeq" id="WP_226184953.1">
    <property type="nucleotide sequence ID" value="NZ_JAJADQ010000004.1"/>
</dbReference>
<dbReference type="EMBL" id="JAJADQ010000004">
    <property type="protein sequence ID" value="MCB2377769.1"/>
    <property type="molecule type" value="Genomic_DNA"/>
</dbReference>
<feature type="region of interest" description="Disordered" evidence="4">
    <location>
        <begin position="192"/>
        <end position="281"/>
    </location>
</feature>
<dbReference type="PROSITE" id="PS01149">
    <property type="entry name" value="PSI_RSU"/>
    <property type="match status" value="1"/>
</dbReference>
<dbReference type="Gene3D" id="3.30.70.580">
    <property type="entry name" value="Pseudouridine synthase I, catalytic domain, N-terminal subdomain"/>
    <property type="match status" value="1"/>
</dbReference>
<dbReference type="Proteomes" id="UP001165297">
    <property type="component" value="Unassembled WGS sequence"/>
</dbReference>
<feature type="compositionally biased region" description="Gly residues" evidence="4">
    <location>
        <begin position="222"/>
        <end position="238"/>
    </location>
</feature>
<dbReference type="NCBIfam" id="TIGR00093">
    <property type="entry name" value="pseudouridine synthase"/>
    <property type="match status" value="1"/>
</dbReference>
<gene>
    <name evidence="6" type="ORF">LGH70_09265</name>
</gene>
<feature type="compositionally biased region" description="Gly residues" evidence="4">
    <location>
        <begin position="265"/>
        <end position="281"/>
    </location>
</feature>
<evidence type="ECO:0000256" key="2">
    <source>
        <dbReference type="ARBA" id="ARBA00023235"/>
    </source>
</evidence>
<sequence>MRYVLVNKPFEVLTQFTDENGRATLKDFVPVPGVYPVGRLDYDSEGLVLLTDDKGLQHRLSEPRYKVPKTYLAQVEGVPTEEALANLRRGVDIKTSYTAPAEAELLPEPPADIWERSKPIRFRAAIPTSWLKITLSQGMNRQVRKMTAAVGFPTLRLIRVQIAHLPVAGLAPGQWRELTEAEAAKLRSAYSATKMPGERTTAPKAATGAAKEDAPAKPAGAGRPGGFKSGAPRAGGAGKPAAGKTSRPTDDKPKGKSGYKPGAGRSSGAGGRSGGGRSTGR</sequence>
<evidence type="ECO:0000256" key="4">
    <source>
        <dbReference type="SAM" id="MobiDB-lite"/>
    </source>
</evidence>
<dbReference type="EC" id="5.4.99.-" evidence="3"/>
<evidence type="ECO:0000256" key="1">
    <source>
        <dbReference type="ARBA" id="ARBA00008348"/>
    </source>
</evidence>
<accession>A0ABS8AFI4</accession>
<dbReference type="InterPro" id="IPR020103">
    <property type="entry name" value="PsdUridine_synth_cat_dom_sf"/>
</dbReference>
<feature type="domain" description="Pseudouridine synthase RsuA/RluA-like" evidence="5">
    <location>
        <begin position="3"/>
        <end position="149"/>
    </location>
</feature>
<comment type="caution">
    <text evidence="6">The sequence shown here is derived from an EMBL/GenBank/DDBJ whole genome shotgun (WGS) entry which is preliminary data.</text>
</comment>
<evidence type="ECO:0000259" key="5">
    <source>
        <dbReference type="Pfam" id="PF00849"/>
    </source>
</evidence>
<dbReference type="Gene3D" id="3.30.70.1560">
    <property type="entry name" value="Alpha-L RNA-binding motif"/>
    <property type="match status" value="1"/>
</dbReference>
<comment type="similarity">
    <text evidence="1 3">Belongs to the pseudouridine synthase RsuA family.</text>
</comment>
<evidence type="ECO:0000313" key="6">
    <source>
        <dbReference type="EMBL" id="MCB2377769.1"/>
    </source>
</evidence>
<organism evidence="6 7">
    <name type="scientific">Hymenobacter nitidus</name>
    <dbReference type="NCBI Taxonomy" id="2880929"/>
    <lineage>
        <taxon>Bacteria</taxon>
        <taxon>Pseudomonadati</taxon>
        <taxon>Bacteroidota</taxon>
        <taxon>Cytophagia</taxon>
        <taxon>Cytophagales</taxon>
        <taxon>Hymenobacteraceae</taxon>
        <taxon>Hymenobacter</taxon>
    </lineage>
</organism>
<dbReference type="InterPro" id="IPR006145">
    <property type="entry name" value="PsdUridine_synth_RsuA/RluA"/>
</dbReference>
<dbReference type="InterPro" id="IPR050343">
    <property type="entry name" value="RsuA_PseudoU_synthase"/>
</dbReference>
<dbReference type="SUPFAM" id="SSF55120">
    <property type="entry name" value="Pseudouridine synthase"/>
    <property type="match status" value="1"/>
</dbReference>
<evidence type="ECO:0000256" key="3">
    <source>
        <dbReference type="RuleBase" id="RU003887"/>
    </source>
</evidence>
<evidence type="ECO:0000313" key="7">
    <source>
        <dbReference type="Proteomes" id="UP001165297"/>
    </source>
</evidence>
<dbReference type="PANTHER" id="PTHR47683">
    <property type="entry name" value="PSEUDOURIDINE SYNTHASE FAMILY PROTEIN-RELATED"/>
    <property type="match status" value="1"/>
</dbReference>
<dbReference type="InterPro" id="IPR018496">
    <property type="entry name" value="PsdUridine_synth_RsuA/RluB_CS"/>
</dbReference>
<dbReference type="Pfam" id="PF00849">
    <property type="entry name" value="PseudoU_synth_2"/>
    <property type="match status" value="1"/>
</dbReference>
<keyword evidence="7" id="KW-1185">Reference proteome</keyword>
<feature type="compositionally biased region" description="Low complexity" evidence="4">
    <location>
        <begin position="200"/>
        <end position="209"/>
    </location>
</feature>